<reference evidence="2 3" key="1">
    <citation type="journal article" date="2014" name="Nature">
        <title>The genome of the recently domesticated crop plant sugar beet (Beta vulgaris).</title>
        <authorList>
            <person name="Dohm J.C."/>
            <person name="Minoche A.E."/>
            <person name="Holtgrawe D."/>
            <person name="Capella-Gutierrez S."/>
            <person name="Zakrzewski F."/>
            <person name="Tafer H."/>
            <person name="Rupp O."/>
            <person name="Sorensen T.R."/>
            <person name="Stracke R."/>
            <person name="Reinhardt R."/>
            <person name="Goesmann A."/>
            <person name="Kraft T."/>
            <person name="Schulz B."/>
            <person name="Stadler P.F."/>
            <person name="Schmidt T."/>
            <person name="Gabaldon T."/>
            <person name="Lehrach H."/>
            <person name="Weisshaar B."/>
            <person name="Himmelbauer H."/>
        </authorList>
    </citation>
    <scope>NUCLEOTIDE SEQUENCE [LARGE SCALE GENOMIC DNA]</scope>
    <source>
        <tissue evidence="2">Taproot</tissue>
    </source>
</reference>
<keyword evidence="1" id="KW-0472">Membrane</keyword>
<feature type="transmembrane region" description="Helical" evidence="1">
    <location>
        <begin position="6"/>
        <end position="24"/>
    </location>
</feature>
<dbReference type="Proteomes" id="UP000035740">
    <property type="component" value="Unassembled WGS sequence"/>
</dbReference>
<sequence>MAKTTYFGLIAICLMVFLIVNTEFQMAEAQRQSCGWRSTGDCCYRCGHKCLNLWRGSRHSNGNYWSCRRGTCFCYYGSC</sequence>
<protein>
    <submittedName>
        <fullName evidence="2">Uncharacterized protein</fullName>
    </submittedName>
</protein>
<gene>
    <name evidence="2" type="ORF">BVRB_8g199890</name>
</gene>
<name>A0A0J8BA78_BETVV</name>
<proteinExistence type="predicted"/>
<dbReference type="EMBL" id="KQ090361">
    <property type="protein sequence ID" value="KMS96807.1"/>
    <property type="molecule type" value="Genomic_DNA"/>
</dbReference>
<evidence type="ECO:0000313" key="2">
    <source>
        <dbReference type="EMBL" id="KMS96807.1"/>
    </source>
</evidence>
<dbReference type="Gramene" id="KMS96807">
    <property type="protein sequence ID" value="KMS96807"/>
    <property type="gene ID" value="BVRB_8g199890"/>
</dbReference>
<dbReference type="AlphaFoldDB" id="A0A0J8BA78"/>
<organism evidence="2 3">
    <name type="scientific">Beta vulgaris subsp. vulgaris</name>
    <name type="common">Beet</name>
    <dbReference type="NCBI Taxonomy" id="3555"/>
    <lineage>
        <taxon>Eukaryota</taxon>
        <taxon>Viridiplantae</taxon>
        <taxon>Streptophyta</taxon>
        <taxon>Embryophyta</taxon>
        <taxon>Tracheophyta</taxon>
        <taxon>Spermatophyta</taxon>
        <taxon>Magnoliopsida</taxon>
        <taxon>eudicotyledons</taxon>
        <taxon>Gunneridae</taxon>
        <taxon>Pentapetalae</taxon>
        <taxon>Caryophyllales</taxon>
        <taxon>Chenopodiaceae</taxon>
        <taxon>Betoideae</taxon>
        <taxon>Beta</taxon>
    </lineage>
</organism>
<keyword evidence="3" id="KW-1185">Reference proteome</keyword>
<evidence type="ECO:0000256" key="1">
    <source>
        <dbReference type="SAM" id="Phobius"/>
    </source>
</evidence>
<keyword evidence="1" id="KW-0812">Transmembrane</keyword>
<evidence type="ECO:0000313" key="3">
    <source>
        <dbReference type="Proteomes" id="UP000035740"/>
    </source>
</evidence>
<accession>A0A0J8BA78</accession>
<keyword evidence="1" id="KW-1133">Transmembrane helix</keyword>